<comment type="caution">
    <text evidence="1">The sequence shown here is derived from an EMBL/GenBank/DDBJ whole genome shotgun (WGS) entry which is preliminary data.</text>
</comment>
<dbReference type="GO" id="GO:0016740">
    <property type="term" value="F:transferase activity"/>
    <property type="evidence" value="ECO:0007669"/>
    <property type="project" value="UniProtKB-KW"/>
</dbReference>
<dbReference type="Proteomes" id="UP000242755">
    <property type="component" value="Unassembled WGS sequence"/>
</dbReference>
<proteinExistence type="predicted"/>
<evidence type="ECO:0000313" key="1">
    <source>
        <dbReference type="EMBL" id="PKY69802.1"/>
    </source>
</evidence>
<accession>A0A2I1IFB9</accession>
<reference evidence="1 2" key="1">
    <citation type="submission" date="2017-12" db="EMBL/GenBank/DDBJ databases">
        <title>Phylogenetic diversity of female urinary microbiome.</title>
        <authorList>
            <person name="Thomas-White K."/>
            <person name="Wolfe A.J."/>
        </authorList>
    </citation>
    <scope>NUCLEOTIDE SEQUENCE [LARGE SCALE GENOMIC DNA]</scope>
    <source>
        <strain evidence="1 2">UMB0426</strain>
    </source>
</reference>
<dbReference type="InterPro" id="IPR016181">
    <property type="entry name" value="Acyl_CoA_acyltransferase"/>
</dbReference>
<dbReference type="AlphaFoldDB" id="A0A2I1IFB9"/>
<evidence type="ECO:0000313" key="2">
    <source>
        <dbReference type="Proteomes" id="UP000242755"/>
    </source>
</evidence>
<sequence length="312" mass="32298">MRIRPFVDGDDLKLNTILGDPQNPAAHMARSLFRADADVPVSRAVVAEAADDVLVGAAAVAQSPAHPTRAWAHVEVASTDERRGVGSALLSAAREAVVGTDLEGLPLRARVEPGTPGAQAAAAWGFSPLFRTRVVRIEAAGLGGLGADRLEDFEVTATGSVALTQAFGSWYAGVNRADRPAEMTIGQVNQRFLSEATGAHGAALMRRDGQITAFAVSFPAIDDGEDGATELTVGAVYDGSVDGDAGEAGSADSPEFQAALEDTGALIARLSTDTPVVVEVTDEMPVLSTLIDGLVQAGKARVLYEYDTVATS</sequence>
<dbReference type="RefSeq" id="WP_101672744.1">
    <property type="nucleotide sequence ID" value="NZ_PKGO01000008.1"/>
</dbReference>
<protein>
    <submittedName>
        <fullName evidence="1">Histone acetyltransferase</fullName>
    </submittedName>
</protein>
<gene>
    <name evidence="1" type="ORF">CYJ40_08425</name>
</gene>
<keyword evidence="1" id="KW-0808">Transferase</keyword>
<dbReference type="EMBL" id="PKGO01000008">
    <property type="protein sequence ID" value="PKY69802.1"/>
    <property type="molecule type" value="Genomic_DNA"/>
</dbReference>
<dbReference type="Gene3D" id="3.40.630.30">
    <property type="match status" value="1"/>
</dbReference>
<organism evidence="1 2">
    <name type="scientific">Brevibacterium ravenspurgense</name>
    <dbReference type="NCBI Taxonomy" id="479117"/>
    <lineage>
        <taxon>Bacteria</taxon>
        <taxon>Bacillati</taxon>
        <taxon>Actinomycetota</taxon>
        <taxon>Actinomycetes</taxon>
        <taxon>Micrococcales</taxon>
        <taxon>Brevibacteriaceae</taxon>
        <taxon>Brevibacterium</taxon>
    </lineage>
</organism>
<dbReference type="SUPFAM" id="SSF55729">
    <property type="entry name" value="Acyl-CoA N-acyltransferases (Nat)"/>
    <property type="match status" value="1"/>
</dbReference>
<name>A0A2I1IFB9_9MICO</name>
<dbReference type="STRING" id="1176165.GCA_001584405_01590"/>